<dbReference type="OrthoDB" id="3508416at2759"/>
<comment type="caution">
    <text evidence="2">The sequence shown here is derived from an EMBL/GenBank/DDBJ whole genome shotgun (WGS) entry which is preliminary data.</text>
</comment>
<dbReference type="EMBL" id="PQXL01000085">
    <property type="protein sequence ID" value="THV52216.1"/>
    <property type="molecule type" value="Genomic_DNA"/>
</dbReference>
<feature type="compositionally biased region" description="Polar residues" evidence="1">
    <location>
        <begin position="272"/>
        <end position="282"/>
    </location>
</feature>
<organism evidence="2 3">
    <name type="scientific">Botrytis galanthina</name>
    <dbReference type="NCBI Taxonomy" id="278940"/>
    <lineage>
        <taxon>Eukaryota</taxon>
        <taxon>Fungi</taxon>
        <taxon>Dikarya</taxon>
        <taxon>Ascomycota</taxon>
        <taxon>Pezizomycotina</taxon>
        <taxon>Leotiomycetes</taxon>
        <taxon>Helotiales</taxon>
        <taxon>Sclerotiniaceae</taxon>
        <taxon>Botrytis</taxon>
    </lineage>
</organism>
<evidence type="ECO:0000313" key="2">
    <source>
        <dbReference type="EMBL" id="THV52216.1"/>
    </source>
</evidence>
<proteinExistence type="predicted"/>
<evidence type="ECO:0008006" key="4">
    <source>
        <dbReference type="Google" id="ProtNLM"/>
    </source>
</evidence>
<gene>
    <name evidence="2" type="ORF">BGAL_0085g00050</name>
</gene>
<name>A0A4V4HV91_9HELO</name>
<evidence type="ECO:0000313" key="3">
    <source>
        <dbReference type="Proteomes" id="UP000308671"/>
    </source>
</evidence>
<protein>
    <recommendedName>
        <fullName evidence="4">RRM domain-containing protein</fullName>
    </recommendedName>
</protein>
<accession>A0A4V4HV91</accession>
<dbReference type="InterPro" id="IPR035979">
    <property type="entry name" value="RBD_domain_sf"/>
</dbReference>
<dbReference type="Proteomes" id="UP000308671">
    <property type="component" value="Unassembled WGS sequence"/>
</dbReference>
<keyword evidence="3" id="KW-1185">Reference proteome</keyword>
<evidence type="ECO:0000256" key="1">
    <source>
        <dbReference type="SAM" id="MobiDB-lite"/>
    </source>
</evidence>
<feature type="region of interest" description="Disordered" evidence="1">
    <location>
        <begin position="261"/>
        <end position="282"/>
    </location>
</feature>
<dbReference type="AlphaFoldDB" id="A0A4V4HV91"/>
<dbReference type="SUPFAM" id="SSF54928">
    <property type="entry name" value="RNA-binding domain, RBD"/>
    <property type="match status" value="1"/>
</dbReference>
<sequence>MNKMNAFRGTDAASLEFKKELVRLAPGYYLGDLHRHIYMTGQDLVRDACTAYQEGLAGEDDATEEVEPAQQRKPVMKSFLDLGMTKNVIHGSRSSFESACQNWLSSAKMYHPAFGYFKFEYLMFGQVDYKSCFRVDDTPISAGTSDIRKYPAPSYSWLHALPETFAGNDSDTETLRSTDNQFMKNEDNGDFYNSKDIKGSEITGHAGDSYQPYFASPGPPEKSSLFASTAYIPPHKREDSGNSHSRSQSDSVVLLLKTLPGRGIDSKETQSEDGSQWQANSNMSRRALTGSSYKPHSSSYVPASVPSGSTLLMTESSHSGSFSTQSNYKATGQGTKAIRDLADKLNCSVFVSHLPEDVKYKEIFAVITTGSVVSVHINEPIPGRPFPAAKITFKYPEGAARFMALVNSSMGIQIRDHHVAAVYNGYGMVKHAQEHQSRVIHIHGPYKLMAEGFWRKYFGKVTRYQLDHVSYLPFDPNNKVTRSMEFRFARIEAQAQSILIAIIHDPQFEGNVFCRYGPDPCGKGWETLPHR</sequence>
<reference evidence="2 3" key="1">
    <citation type="submission" date="2017-12" db="EMBL/GenBank/DDBJ databases">
        <title>Comparative genomics of Botrytis spp.</title>
        <authorList>
            <person name="Valero-Jimenez C.A."/>
            <person name="Tapia P."/>
            <person name="Veloso J."/>
            <person name="Silva-Moreno E."/>
            <person name="Staats M."/>
            <person name="Valdes J.H."/>
            <person name="Van Kan J.A.L."/>
        </authorList>
    </citation>
    <scope>NUCLEOTIDE SEQUENCE [LARGE SCALE GENOMIC DNA]</scope>
    <source>
        <strain evidence="2 3">MUCL435</strain>
    </source>
</reference>
<dbReference type="GO" id="GO:0003676">
    <property type="term" value="F:nucleic acid binding"/>
    <property type="evidence" value="ECO:0007669"/>
    <property type="project" value="InterPro"/>
</dbReference>